<proteinExistence type="predicted"/>
<keyword evidence="2" id="KW-0378">Hydrolase</keyword>
<dbReference type="InterPro" id="IPR048015">
    <property type="entry name" value="NTP-PPase_MazG-like_N"/>
</dbReference>
<protein>
    <submittedName>
        <fullName evidence="2">Nucleoside triphosphate pyrophosphohydrolase MazG</fullName>
        <ecNumber evidence="2">3.6.1.8</ecNumber>
    </submittedName>
</protein>
<dbReference type="EMBL" id="UOFR01000029">
    <property type="protein sequence ID" value="VAW94674.1"/>
    <property type="molecule type" value="Genomic_DNA"/>
</dbReference>
<dbReference type="EC" id="3.6.1.8" evidence="2"/>
<dbReference type="InterPro" id="IPR004518">
    <property type="entry name" value="MazG-like_dom"/>
</dbReference>
<dbReference type="PANTHER" id="PTHR30522:SF0">
    <property type="entry name" value="NUCLEOSIDE TRIPHOSPHATE PYROPHOSPHOHYDROLASE"/>
    <property type="match status" value="1"/>
</dbReference>
<dbReference type="GO" id="GO:0006950">
    <property type="term" value="P:response to stress"/>
    <property type="evidence" value="ECO:0007669"/>
    <property type="project" value="UniProtKB-ARBA"/>
</dbReference>
<dbReference type="AlphaFoldDB" id="A0A3B1ALB7"/>
<evidence type="ECO:0000313" key="2">
    <source>
        <dbReference type="EMBL" id="VAW94674.1"/>
    </source>
</evidence>
<dbReference type="NCBIfam" id="NF007113">
    <property type="entry name" value="PRK09562.1"/>
    <property type="match status" value="1"/>
</dbReference>
<dbReference type="InterPro" id="IPR048011">
    <property type="entry name" value="NTP-PPase_MazG-like_C"/>
</dbReference>
<reference evidence="2" key="1">
    <citation type="submission" date="2018-06" db="EMBL/GenBank/DDBJ databases">
        <authorList>
            <person name="Zhirakovskaya E."/>
        </authorList>
    </citation>
    <scope>NUCLEOTIDE SEQUENCE</scope>
</reference>
<feature type="domain" description="NTP pyrophosphohydrolase MazG-like" evidence="1">
    <location>
        <begin position="177"/>
        <end position="234"/>
    </location>
</feature>
<dbReference type="InterPro" id="IPR011551">
    <property type="entry name" value="NTP_PyrPHydrolase_MazG"/>
</dbReference>
<dbReference type="GO" id="GO:0046047">
    <property type="term" value="P:TTP catabolic process"/>
    <property type="evidence" value="ECO:0007669"/>
    <property type="project" value="TreeGrafter"/>
</dbReference>
<dbReference type="GO" id="GO:0006203">
    <property type="term" value="P:dGTP catabolic process"/>
    <property type="evidence" value="ECO:0007669"/>
    <property type="project" value="TreeGrafter"/>
</dbReference>
<dbReference type="GO" id="GO:0046061">
    <property type="term" value="P:dATP catabolic process"/>
    <property type="evidence" value="ECO:0007669"/>
    <property type="project" value="TreeGrafter"/>
</dbReference>
<dbReference type="Pfam" id="PF03819">
    <property type="entry name" value="MazG"/>
    <property type="match status" value="2"/>
</dbReference>
<dbReference type="SUPFAM" id="SSF101386">
    <property type="entry name" value="all-alpha NTP pyrophosphatases"/>
    <property type="match status" value="2"/>
</dbReference>
<dbReference type="PANTHER" id="PTHR30522">
    <property type="entry name" value="NUCLEOSIDE TRIPHOSPHATE PYROPHOSPHOHYDROLASE"/>
    <property type="match status" value="1"/>
</dbReference>
<dbReference type="CDD" id="cd11528">
    <property type="entry name" value="NTP-PPase_MazG_Nterm"/>
    <property type="match status" value="1"/>
</dbReference>
<name>A0A3B1ALB7_9ZZZZ</name>
<dbReference type="FunFam" id="1.10.287.1080:FF:000001">
    <property type="entry name" value="Nucleoside triphosphate pyrophosphohydrolase"/>
    <property type="match status" value="1"/>
</dbReference>
<dbReference type="GO" id="GO:0046076">
    <property type="term" value="P:dTTP catabolic process"/>
    <property type="evidence" value="ECO:0007669"/>
    <property type="project" value="TreeGrafter"/>
</dbReference>
<dbReference type="Gene3D" id="1.10.287.1080">
    <property type="entry name" value="MazG-like"/>
    <property type="match status" value="2"/>
</dbReference>
<gene>
    <name evidence="2" type="ORF">MNBD_GAMMA21-3009</name>
</gene>
<dbReference type="GO" id="GO:0046081">
    <property type="term" value="P:dUTP catabolic process"/>
    <property type="evidence" value="ECO:0007669"/>
    <property type="project" value="TreeGrafter"/>
</dbReference>
<evidence type="ECO:0000259" key="1">
    <source>
        <dbReference type="Pfam" id="PF03819"/>
    </source>
</evidence>
<dbReference type="NCBIfam" id="TIGR00444">
    <property type="entry name" value="mazG"/>
    <property type="match status" value="1"/>
</dbReference>
<sequence length="273" mass="31532">MTDIQPLLDIMSRLRDPESGCPWDQKQTYRSIVPHTLEEAYEVADTIERGDFDELRDELGDLLFQIVFYAQLAKEESRFEFIDVVEAISDKLIRRHPHVFADMKFTNAEDQTAHWEATKAKERQYKEGRTKEGQAKTAREQSQLDGVVNGLPALSLARKLQSRAARVGFDWPSEQGVFAKLDEEAKECREAWNDDDARSEELGDLLFTCVNLSRHADVDPEQALRLANKKFEQRFRIMESLARQKDLPLAELSESQWETLWLQAKNTVATDKQ</sequence>
<dbReference type="CDD" id="cd11529">
    <property type="entry name" value="NTP-PPase_MazG_Cterm"/>
    <property type="match status" value="1"/>
</dbReference>
<feature type="domain" description="NTP pyrophosphohydrolase MazG-like" evidence="1">
    <location>
        <begin position="27"/>
        <end position="100"/>
    </location>
</feature>
<accession>A0A3B1ALB7</accession>
<dbReference type="GO" id="GO:0046052">
    <property type="term" value="P:UTP catabolic process"/>
    <property type="evidence" value="ECO:0007669"/>
    <property type="project" value="TreeGrafter"/>
</dbReference>
<organism evidence="2">
    <name type="scientific">hydrothermal vent metagenome</name>
    <dbReference type="NCBI Taxonomy" id="652676"/>
    <lineage>
        <taxon>unclassified sequences</taxon>
        <taxon>metagenomes</taxon>
        <taxon>ecological metagenomes</taxon>
    </lineage>
</organism>
<dbReference type="GO" id="GO:0047693">
    <property type="term" value="F:ATP diphosphatase activity"/>
    <property type="evidence" value="ECO:0007669"/>
    <property type="project" value="UniProtKB-EC"/>
</dbReference>